<keyword evidence="5 9" id="KW-0547">Nucleotide-binding</keyword>
<dbReference type="NCBIfam" id="TIGR00231">
    <property type="entry name" value="small_GTP"/>
    <property type="match status" value="2"/>
</dbReference>
<reference evidence="14" key="1">
    <citation type="submission" date="2017-09" db="EMBL/GenBank/DDBJ databases">
        <title>Metaegenomics of thermophilic ammonia-oxidizing enrichment culture.</title>
        <authorList>
            <person name="Kato S."/>
            <person name="Suzuki K."/>
        </authorList>
    </citation>
    <scope>NUCLEOTIDE SEQUENCE [LARGE SCALE GENOMIC DNA]</scope>
</reference>
<dbReference type="CDD" id="cd01895">
    <property type="entry name" value="EngA2"/>
    <property type="match status" value="1"/>
</dbReference>
<evidence type="ECO:0000256" key="8">
    <source>
        <dbReference type="ARBA" id="ARBA00053470"/>
    </source>
</evidence>
<evidence type="ECO:0000256" key="4">
    <source>
        <dbReference type="ARBA" id="ARBA00022737"/>
    </source>
</evidence>
<comment type="subunit">
    <text evidence="9">Associates with the 50S ribosomal subunit.</text>
</comment>
<dbReference type="InterPro" id="IPR016484">
    <property type="entry name" value="GTPase_Der"/>
</dbReference>
<feature type="domain" description="EngA-type G" evidence="12">
    <location>
        <begin position="194"/>
        <end position="373"/>
    </location>
</feature>
<dbReference type="PANTHER" id="PTHR43834:SF6">
    <property type="entry name" value="GTPASE DER"/>
    <property type="match status" value="1"/>
</dbReference>
<evidence type="ECO:0000256" key="10">
    <source>
        <dbReference type="PROSITE-ProRule" id="PRU01049"/>
    </source>
</evidence>
<dbReference type="InterPro" id="IPR027417">
    <property type="entry name" value="P-loop_NTPase"/>
</dbReference>
<dbReference type="HAMAP" id="MF_00195">
    <property type="entry name" value="GTPase_Der"/>
    <property type="match status" value="1"/>
</dbReference>
<dbReference type="AlphaFoldDB" id="A0A2H5Y7X5"/>
<dbReference type="InterPro" id="IPR015946">
    <property type="entry name" value="KH_dom-like_a/b"/>
</dbReference>
<dbReference type="FunFam" id="3.40.50.300:FF:000040">
    <property type="entry name" value="GTPase Der"/>
    <property type="match status" value="1"/>
</dbReference>
<feature type="domain" description="EngA-type G" evidence="12">
    <location>
        <begin position="6"/>
        <end position="186"/>
    </location>
</feature>
<dbReference type="CDD" id="cd01894">
    <property type="entry name" value="EngA1"/>
    <property type="match status" value="1"/>
</dbReference>
<feature type="binding site" evidence="9">
    <location>
        <begin position="138"/>
        <end position="141"/>
    </location>
    <ligand>
        <name>GTP</name>
        <dbReference type="ChEBI" id="CHEBI:37565"/>
        <label>1</label>
    </ligand>
</feature>
<keyword evidence="6 9" id="KW-0342">GTP-binding</keyword>
<evidence type="ECO:0000256" key="6">
    <source>
        <dbReference type="ARBA" id="ARBA00023134"/>
    </source>
</evidence>
<dbReference type="SMART" id="SM00382">
    <property type="entry name" value="AAA"/>
    <property type="match status" value="2"/>
</dbReference>
<evidence type="ECO:0000256" key="1">
    <source>
        <dbReference type="ARBA" id="ARBA00008279"/>
    </source>
</evidence>
<dbReference type="FunFam" id="3.30.300.20:FF:000004">
    <property type="entry name" value="GTPase Der"/>
    <property type="match status" value="1"/>
</dbReference>
<dbReference type="InterPro" id="IPR031166">
    <property type="entry name" value="G_ENGA"/>
</dbReference>
<proteinExistence type="inferred from homology"/>
<feature type="binding site" evidence="9">
    <location>
        <begin position="59"/>
        <end position="63"/>
    </location>
    <ligand>
        <name>GTP</name>
        <dbReference type="ChEBI" id="CHEBI:37565"/>
        <label>1</label>
    </ligand>
</feature>
<dbReference type="InterPro" id="IPR032859">
    <property type="entry name" value="KH_dom-like"/>
</dbReference>
<evidence type="ECO:0000256" key="11">
    <source>
        <dbReference type="RuleBase" id="RU004481"/>
    </source>
</evidence>
<organism evidence="13 14">
    <name type="scientific">Candidatus Thermoflexus japonica</name>
    <dbReference type="NCBI Taxonomy" id="2035417"/>
    <lineage>
        <taxon>Bacteria</taxon>
        <taxon>Bacillati</taxon>
        <taxon>Chloroflexota</taxon>
        <taxon>Thermoflexia</taxon>
        <taxon>Thermoflexales</taxon>
        <taxon>Thermoflexaceae</taxon>
        <taxon>Thermoflexus</taxon>
    </lineage>
</organism>
<dbReference type="NCBIfam" id="TIGR03594">
    <property type="entry name" value="GTPase_EngA"/>
    <property type="match status" value="1"/>
</dbReference>
<feature type="binding site" evidence="9">
    <location>
        <begin position="247"/>
        <end position="251"/>
    </location>
    <ligand>
        <name>GTP</name>
        <dbReference type="ChEBI" id="CHEBI:37565"/>
        <label>2</label>
    </ligand>
</feature>
<evidence type="ECO:0000256" key="5">
    <source>
        <dbReference type="ARBA" id="ARBA00022741"/>
    </source>
</evidence>
<dbReference type="PIRSF" id="PIRSF006485">
    <property type="entry name" value="GTP-binding_EngA"/>
    <property type="match status" value="1"/>
</dbReference>
<dbReference type="EMBL" id="BEHY01000049">
    <property type="protein sequence ID" value="GBD09539.1"/>
    <property type="molecule type" value="Genomic_DNA"/>
</dbReference>
<dbReference type="Gene3D" id="3.40.50.300">
    <property type="entry name" value="P-loop containing nucleotide triphosphate hydrolases"/>
    <property type="match status" value="2"/>
</dbReference>
<feature type="binding site" evidence="9">
    <location>
        <begin position="200"/>
        <end position="207"/>
    </location>
    <ligand>
        <name>GTP</name>
        <dbReference type="ChEBI" id="CHEBI:37565"/>
        <label>2</label>
    </ligand>
</feature>
<keyword evidence="4 11" id="KW-0677">Repeat</keyword>
<dbReference type="GO" id="GO:0005525">
    <property type="term" value="F:GTP binding"/>
    <property type="evidence" value="ECO:0007669"/>
    <property type="project" value="UniProtKB-UniRule"/>
</dbReference>
<name>A0A2H5Y7X5_9CHLR</name>
<accession>A0A2H5Y7X5</accession>
<dbReference type="GO" id="GO:0042254">
    <property type="term" value="P:ribosome biogenesis"/>
    <property type="evidence" value="ECO:0007669"/>
    <property type="project" value="UniProtKB-KW"/>
</dbReference>
<dbReference type="Gene3D" id="3.30.300.20">
    <property type="match status" value="1"/>
</dbReference>
<evidence type="ECO:0000313" key="14">
    <source>
        <dbReference type="Proteomes" id="UP000236642"/>
    </source>
</evidence>
<feature type="binding site" evidence="9">
    <location>
        <begin position="312"/>
        <end position="315"/>
    </location>
    <ligand>
        <name>GTP</name>
        <dbReference type="ChEBI" id="CHEBI:37565"/>
        <label>2</label>
    </ligand>
</feature>
<dbReference type="PANTHER" id="PTHR43834">
    <property type="entry name" value="GTPASE DER"/>
    <property type="match status" value="1"/>
</dbReference>
<dbReference type="InterPro" id="IPR005225">
    <property type="entry name" value="Small_GTP-bd"/>
</dbReference>
<dbReference type="Pfam" id="PF01926">
    <property type="entry name" value="MMR_HSR1"/>
    <property type="match status" value="2"/>
</dbReference>
<protein>
    <recommendedName>
        <fullName evidence="2 9">GTPase Der</fullName>
    </recommendedName>
    <alternativeName>
        <fullName evidence="7 9">GTP-binding protein EngA</fullName>
    </alternativeName>
</protein>
<gene>
    <name evidence="9 13" type="primary">der</name>
    <name evidence="13" type="ORF">HRbin22_01795</name>
</gene>
<dbReference type="SUPFAM" id="SSF52540">
    <property type="entry name" value="P-loop containing nucleoside triphosphate hydrolases"/>
    <property type="match status" value="2"/>
</dbReference>
<evidence type="ECO:0000256" key="9">
    <source>
        <dbReference type="HAMAP-Rule" id="MF_00195"/>
    </source>
</evidence>
<feature type="binding site" evidence="9">
    <location>
        <begin position="12"/>
        <end position="19"/>
    </location>
    <ligand>
        <name>GTP</name>
        <dbReference type="ChEBI" id="CHEBI:37565"/>
        <label>1</label>
    </ligand>
</feature>
<dbReference type="InterPro" id="IPR003593">
    <property type="entry name" value="AAA+_ATPase"/>
</dbReference>
<evidence type="ECO:0000259" key="12">
    <source>
        <dbReference type="PROSITE" id="PS51712"/>
    </source>
</evidence>
<dbReference type="Proteomes" id="UP000236642">
    <property type="component" value="Unassembled WGS sequence"/>
</dbReference>
<comment type="caution">
    <text evidence="13">The sequence shown here is derived from an EMBL/GenBank/DDBJ whole genome shotgun (WGS) entry which is preliminary data.</text>
</comment>
<evidence type="ECO:0000313" key="13">
    <source>
        <dbReference type="EMBL" id="GBD09539.1"/>
    </source>
</evidence>
<dbReference type="PROSITE" id="PS51712">
    <property type="entry name" value="G_ENGA"/>
    <property type="match status" value="2"/>
</dbReference>
<comment type="similarity">
    <text evidence="1 9 10 11">Belongs to the TRAFAC class TrmE-Era-EngA-EngB-Septin-like GTPase superfamily. EngA (Der) GTPase family.</text>
</comment>
<evidence type="ECO:0000256" key="2">
    <source>
        <dbReference type="ARBA" id="ARBA00020953"/>
    </source>
</evidence>
<dbReference type="InterPro" id="IPR006073">
    <property type="entry name" value="GTP-bd"/>
</dbReference>
<evidence type="ECO:0000256" key="3">
    <source>
        <dbReference type="ARBA" id="ARBA00022517"/>
    </source>
</evidence>
<dbReference type="FunFam" id="3.40.50.300:FF:000057">
    <property type="entry name" value="GTPase Der"/>
    <property type="match status" value="1"/>
</dbReference>
<dbReference type="PRINTS" id="PR00326">
    <property type="entry name" value="GTP1OBG"/>
</dbReference>
<keyword evidence="3 9" id="KW-0690">Ribosome biogenesis</keyword>
<sequence>MATRKPMVALVGRPNVGKSSLFNRLIGQRLALVDERPGTTRDRLHGEVIWNGFAFTLVDTGGLEVLPPKAEAGLRPAQPLAEDSAAFIPQIRAQAEIAIAEADVLVLVVDVQAGITAADEAVAEVLRRTRKPVLVAANKADNEALREAAVEFYRLGLGEVYPISALHGTGIGELLDAIVAALPGLAEVEEEEGIRIAIVGRPNVGKSSLLNAILGEERVIVSPIPGTTRDAIDTPIEWEGRKIVLIDTAGIRRRGQIQPGIERYSVLRALRAIQRSDVVFLVLDAREGVTHQDAVIGGMVVEEARSVILVVNKWDLMLDEQGRPRVKPEAFTQHIRQTLKFLDYAPIRFVSAKTGYGVPGLLPLALQVYQERHMRLSTSELNRLVREALEAQPPPSRKGRPLKIYYVTQARTDPPTIVFFVNDADLVHFSYERYLENRIRARYPFTGTPLRLVFRGHEREP</sequence>
<evidence type="ECO:0000256" key="7">
    <source>
        <dbReference type="ARBA" id="ARBA00032345"/>
    </source>
</evidence>
<dbReference type="Pfam" id="PF14714">
    <property type="entry name" value="KH_dom-like"/>
    <property type="match status" value="1"/>
</dbReference>
<comment type="function">
    <text evidence="8 9 11">GTPase that plays an essential role in the late steps of ribosome biogenesis.</text>
</comment>